<sequence length="313" mass="34016">MTNIPGTDLDVYPLNLGTNIFGYTADKSASFEIMDRYAEAGGNFLDTADSYSAWAPGNVGGESETIIGQWLTERGNRDDIVVATKVGAHPEFRSLAGRTIKAAAEESLKRLRTDHIDLYWAHFDHEPAVPVEETLGAFTDLVEQGKVRYIGASNLTAERITQSLAAADRDGLARYVALQPHYNLMERQGYESTYAPIAAKENLAVFPYYGLAKGFLTGKYRGREGDGGGSVRTKGASVYYDERGKRVLAVLDEIAATHNVPVGSVALAWLRYQPNIVAPIASARTPEQVPTLIQSVTLELGPDELAKLDEASS</sequence>
<dbReference type="PANTHER" id="PTHR43364:SF6">
    <property type="entry name" value="OXIDOREDUCTASE-RELATED"/>
    <property type="match status" value="1"/>
</dbReference>
<dbReference type="SUPFAM" id="SSF51430">
    <property type="entry name" value="NAD(P)-linked oxidoreductase"/>
    <property type="match status" value="1"/>
</dbReference>
<organism evidence="2 3">
    <name type="scientific">Kibdelosporangium persicum</name>
    <dbReference type="NCBI Taxonomy" id="2698649"/>
    <lineage>
        <taxon>Bacteria</taxon>
        <taxon>Bacillati</taxon>
        <taxon>Actinomycetota</taxon>
        <taxon>Actinomycetes</taxon>
        <taxon>Pseudonocardiales</taxon>
        <taxon>Pseudonocardiaceae</taxon>
        <taxon>Kibdelosporangium</taxon>
    </lineage>
</organism>
<dbReference type="Gene3D" id="3.20.20.100">
    <property type="entry name" value="NADP-dependent oxidoreductase domain"/>
    <property type="match status" value="1"/>
</dbReference>
<evidence type="ECO:0000313" key="3">
    <source>
        <dbReference type="Proteomes" id="UP000763557"/>
    </source>
</evidence>
<name>A0ABX2EXN1_9PSEU</name>
<proteinExistence type="predicted"/>
<dbReference type="Proteomes" id="UP000763557">
    <property type="component" value="Unassembled WGS sequence"/>
</dbReference>
<dbReference type="RefSeq" id="WP_173124979.1">
    <property type="nucleotide sequence ID" value="NZ_CBCSGW010000006.1"/>
</dbReference>
<dbReference type="InterPro" id="IPR050523">
    <property type="entry name" value="AKR_Detox_Biosynth"/>
</dbReference>
<dbReference type="EMBL" id="JAAATY010000002">
    <property type="protein sequence ID" value="NRN63803.1"/>
    <property type="molecule type" value="Genomic_DNA"/>
</dbReference>
<gene>
    <name evidence="2" type="ORF">GC106_10040</name>
</gene>
<dbReference type="PANTHER" id="PTHR43364">
    <property type="entry name" value="NADH-SPECIFIC METHYLGLYOXAL REDUCTASE-RELATED"/>
    <property type="match status" value="1"/>
</dbReference>
<evidence type="ECO:0000259" key="1">
    <source>
        <dbReference type="Pfam" id="PF00248"/>
    </source>
</evidence>
<evidence type="ECO:0000313" key="2">
    <source>
        <dbReference type="EMBL" id="NRN63803.1"/>
    </source>
</evidence>
<keyword evidence="3" id="KW-1185">Reference proteome</keyword>
<dbReference type="InterPro" id="IPR020471">
    <property type="entry name" value="AKR"/>
</dbReference>
<comment type="caution">
    <text evidence="2">The sequence shown here is derived from an EMBL/GenBank/DDBJ whole genome shotgun (WGS) entry which is preliminary data.</text>
</comment>
<dbReference type="Pfam" id="PF00248">
    <property type="entry name" value="Aldo_ket_red"/>
    <property type="match status" value="1"/>
</dbReference>
<protein>
    <submittedName>
        <fullName evidence="2">NADP-dependent aryl-alcohol dehydrogenase</fullName>
    </submittedName>
</protein>
<accession>A0ABX2EXN1</accession>
<dbReference type="PRINTS" id="PR00069">
    <property type="entry name" value="ALDKETRDTASE"/>
</dbReference>
<dbReference type="InterPro" id="IPR036812">
    <property type="entry name" value="NAD(P)_OxRdtase_dom_sf"/>
</dbReference>
<reference evidence="2 3" key="1">
    <citation type="submission" date="2020-01" db="EMBL/GenBank/DDBJ databases">
        <title>Kibdelosporangium persica a novel Actinomycetes from a hot desert in Iran.</title>
        <authorList>
            <person name="Safaei N."/>
            <person name="Zaburannyi N."/>
            <person name="Mueller R."/>
            <person name="Wink J."/>
        </authorList>
    </citation>
    <scope>NUCLEOTIDE SEQUENCE [LARGE SCALE GENOMIC DNA]</scope>
    <source>
        <strain evidence="2 3">4NS15</strain>
    </source>
</reference>
<dbReference type="CDD" id="cd19081">
    <property type="entry name" value="AKR_AKR9C1"/>
    <property type="match status" value="1"/>
</dbReference>
<dbReference type="InterPro" id="IPR023210">
    <property type="entry name" value="NADP_OxRdtase_dom"/>
</dbReference>
<feature type="domain" description="NADP-dependent oxidoreductase" evidence="1">
    <location>
        <begin position="14"/>
        <end position="311"/>
    </location>
</feature>